<evidence type="ECO:0000259" key="5">
    <source>
        <dbReference type="Pfam" id="PF12255"/>
    </source>
</evidence>
<protein>
    <submittedName>
        <fullName evidence="7">Virulence plasmid 65kDa B protein-domain-containing protein</fullName>
    </submittedName>
</protein>
<reference evidence="7" key="2">
    <citation type="submission" date="2023-05" db="EMBL/GenBank/DDBJ databases">
        <authorList>
            <consortium name="Lawrence Berkeley National Laboratory"/>
            <person name="Steindorff A."/>
            <person name="Hensen N."/>
            <person name="Bonometti L."/>
            <person name="Westerberg I."/>
            <person name="Brannstrom I.O."/>
            <person name="Guillou S."/>
            <person name="Cros-Aarteil S."/>
            <person name="Calhoun S."/>
            <person name="Haridas S."/>
            <person name="Kuo A."/>
            <person name="Mondo S."/>
            <person name="Pangilinan J."/>
            <person name="Riley R."/>
            <person name="Labutti K."/>
            <person name="Andreopoulos B."/>
            <person name="Lipzen A."/>
            <person name="Chen C."/>
            <person name="Yanf M."/>
            <person name="Daum C."/>
            <person name="Ng V."/>
            <person name="Clum A."/>
            <person name="Ohm R."/>
            <person name="Martin F."/>
            <person name="Silar P."/>
            <person name="Natvig D."/>
            <person name="Lalanne C."/>
            <person name="Gautier V."/>
            <person name="Ament-Velasquez S.L."/>
            <person name="Kruys A."/>
            <person name="Hutchinson M.I."/>
            <person name="Powell A.J."/>
            <person name="Barry K."/>
            <person name="Miller A.N."/>
            <person name="Grigoriev I.V."/>
            <person name="Debuchy R."/>
            <person name="Gladieux P."/>
            <person name="Thoren M.H."/>
            <person name="Johannesson H."/>
        </authorList>
    </citation>
    <scope>NUCLEOTIDE SEQUENCE</scope>
    <source>
        <strain evidence="7">PSN243</strain>
    </source>
</reference>
<feature type="region of interest" description="Disordered" evidence="4">
    <location>
        <begin position="1906"/>
        <end position="1931"/>
    </location>
</feature>
<dbReference type="GO" id="GO:0005576">
    <property type="term" value="C:extracellular region"/>
    <property type="evidence" value="ECO:0007669"/>
    <property type="project" value="UniProtKB-SubCell"/>
</dbReference>
<evidence type="ECO:0000313" key="8">
    <source>
        <dbReference type="Proteomes" id="UP001321760"/>
    </source>
</evidence>
<feature type="region of interest" description="Disordered" evidence="4">
    <location>
        <begin position="1"/>
        <end position="44"/>
    </location>
</feature>
<keyword evidence="3" id="KW-0843">Virulence</keyword>
<evidence type="ECO:0000259" key="6">
    <source>
        <dbReference type="Pfam" id="PF12256"/>
    </source>
</evidence>
<dbReference type="Gene3D" id="2.180.10.10">
    <property type="entry name" value="RHS repeat-associated core"/>
    <property type="match status" value="1"/>
</dbReference>
<evidence type="ECO:0000256" key="2">
    <source>
        <dbReference type="ARBA" id="ARBA00022525"/>
    </source>
</evidence>
<comment type="subcellular location">
    <subcellularLocation>
        <location evidence="1">Secreted</location>
    </subcellularLocation>
</comment>
<reference evidence="7" key="1">
    <citation type="journal article" date="2023" name="Mol. Phylogenet. Evol.">
        <title>Genome-scale phylogeny and comparative genomics of the fungal order Sordariales.</title>
        <authorList>
            <person name="Hensen N."/>
            <person name="Bonometti L."/>
            <person name="Westerberg I."/>
            <person name="Brannstrom I.O."/>
            <person name="Guillou S."/>
            <person name="Cros-Aarteil S."/>
            <person name="Calhoun S."/>
            <person name="Haridas S."/>
            <person name="Kuo A."/>
            <person name="Mondo S."/>
            <person name="Pangilinan J."/>
            <person name="Riley R."/>
            <person name="LaButti K."/>
            <person name="Andreopoulos B."/>
            <person name="Lipzen A."/>
            <person name="Chen C."/>
            <person name="Yan M."/>
            <person name="Daum C."/>
            <person name="Ng V."/>
            <person name="Clum A."/>
            <person name="Steindorff A."/>
            <person name="Ohm R.A."/>
            <person name="Martin F."/>
            <person name="Silar P."/>
            <person name="Natvig D.O."/>
            <person name="Lalanne C."/>
            <person name="Gautier V."/>
            <person name="Ament-Velasquez S.L."/>
            <person name="Kruys A."/>
            <person name="Hutchinson M.I."/>
            <person name="Powell A.J."/>
            <person name="Barry K."/>
            <person name="Miller A.N."/>
            <person name="Grigoriev I.V."/>
            <person name="Debuchy R."/>
            <person name="Gladieux P."/>
            <person name="Hiltunen Thoren M."/>
            <person name="Johannesson H."/>
        </authorList>
    </citation>
    <scope>NUCLEOTIDE SEQUENCE</scope>
    <source>
        <strain evidence="7">PSN243</strain>
    </source>
</reference>
<evidence type="ECO:0000256" key="3">
    <source>
        <dbReference type="ARBA" id="ARBA00023026"/>
    </source>
</evidence>
<dbReference type="InterPro" id="IPR022045">
    <property type="entry name" value="TcdB_toxin_mid/N"/>
</dbReference>
<organism evidence="7 8">
    <name type="scientific">Podospora aff. communis PSN243</name>
    <dbReference type="NCBI Taxonomy" id="3040156"/>
    <lineage>
        <taxon>Eukaryota</taxon>
        <taxon>Fungi</taxon>
        <taxon>Dikarya</taxon>
        <taxon>Ascomycota</taxon>
        <taxon>Pezizomycotina</taxon>
        <taxon>Sordariomycetes</taxon>
        <taxon>Sordariomycetidae</taxon>
        <taxon>Sordariales</taxon>
        <taxon>Podosporaceae</taxon>
        <taxon>Podospora</taxon>
    </lineage>
</organism>
<name>A0AAV9GW73_9PEZI</name>
<dbReference type="Pfam" id="PF03534">
    <property type="entry name" value="SpvB"/>
    <property type="match status" value="1"/>
</dbReference>
<gene>
    <name evidence="7" type="ORF">QBC34DRAFT_457728</name>
</gene>
<dbReference type="Pfam" id="PF12255">
    <property type="entry name" value="TcdB_toxin_midC"/>
    <property type="match status" value="1"/>
</dbReference>
<dbReference type="Proteomes" id="UP001321760">
    <property type="component" value="Unassembled WGS sequence"/>
</dbReference>
<dbReference type="PANTHER" id="PTHR32305">
    <property type="match status" value="1"/>
</dbReference>
<dbReference type="NCBIfam" id="TIGR03696">
    <property type="entry name" value="Rhs_assc_core"/>
    <property type="match status" value="1"/>
</dbReference>
<evidence type="ECO:0000256" key="1">
    <source>
        <dbReference type="ARBA" id="ARBA00004613"/>
    </source>
</evidence>
<evidence type="ECO:0000313" key="7">
    <source>
        <dbReference type="EMBL" id="KAK4451980.1"/>
    </source>
</evidence>
<feature type="domain" description="Insecticide toxin TcdB middle/N-terminal" evidence="6">
    <location>
        <begin position="748"/>
        <end position="912"/>
    </location>
</feature>
<dbReference type="PANTHER" id="PTHR32305:SF15">
    <property type="entry name" value="PROTEIN RHSA-RELATED"/>
    <property type="match status" value="1"/>
</dbReference>
<feature type="domain" description="Insecticide toxin TcdB middle/C-terminal" evidence="5">
    <location>
        <begin position="944"/>
        <end position="1057"/>
    </location>
</feature>
<dbReference type="PRINTS" id="PR01341">
    <property type="entry name" value="SALSPVBPROT"/>
</dbReference>
<keyword evidence="2" id="KW-0964">Secreted</keyword>
<feature type="compositionally biased region" description="Polar residues" evidence="4">
    <location>
        <begin position="35"/>
        <end position="44"/>
    </location>
</feature>
<dbReference type="InterPro" id="IPR028994">
    <property type="entry name" value="Integrin_alpha_N"/>
</dbReference>
<proteinExistence type="predicted"/>
<evidence type="ECO:0000256" key="4">
    <source>
        <dbReference type="SAM" id="MobiDB-lite"/>
    </source>
</evidence>
<dbReference type="InterPro" id="IPR050708">
    <property type="entry name" value="T6SS_VgrG/RHS"/>
</dbReference>
<dbReference type="SUPFAM" id="SSF69318">
    <property type="entry name" value="Integrin alpha N-terminal domain"/>
    <property type="match status" value="1"/>
</dbReference>
<dbReference type="GO" id="GO:0005737">
    <property type="term" value="C:cytoplasm"/>
    <property type="evidence" value="ECO:0007669"/>
    <property type="project" value="InterPro"/>
</dbReference>
<dbReference type="InterPro" id="IPR003284">
    <property type="entry name" value="Sal_SpvB"/>
</dbReference>
<keyword evidence="8" id="KW-1185">Reference proteome</keyword>
<dbReference type="InterPro" id="IPR022044">
    <property type="entry name" value="TcdB_toxin_mid/C"/>
</dbReference>
<dbReference type="InterPro" id="IPR022385">
    <property type="entry name" value="Rhs_assc_core"/>
</dbReference>
<dbReference type="EMBL" id="MU865926">
    <property type="protein sequence ID" value="KAK4451980.1"/>
    <property type="molecule type" value="Genomic_DNA"/>
</dbReference>
<sequence length="2304" mass="255100">MFVHQARKVGPASGLGTAPAPHSSLGNRSVLHKSGLTSGTPATTAFGTKHASQVLGKAINGVQEPGLSSPGFKTSFSSSGKGGGSFRPIAESFSVNPANGTLSLSIPIHTSPTRGNFGPKIELAYDSGAENGPFGFGWHIKAPSISRKTCKGVPLYDDDVDVFVSALSGDLVPEILQQQGTEKNPAWKEVIRGDFVVRRYRPRVVTGSGRTRIERWSNVKQVGDVHWRTISSDNVTSLFGTDDTSRIFNVLDGTKRIFAWLLSRSYDALGNAIQYSYKQEDGSGLTGVTGQLPIWETQRSHASRCTQKYLKSILYGNCSPARSLETWDYSEDTWPKCWMFQVVFDYGEHDTDAPGSAESRLWPVRQDAFSHATGGFEIRTYRLCRRVLMFHRFPEETGREEILTWSSSFSYDQSAHGSFLSRMQSTGHDLDAESEGKPRYKSKSLPSMTFQYTVAPDSKAMKASKIATTRLLSIPGSRESEFSSEWVDLEGVGLPGLLTVLKDGTMMYQDNKGALSGLPLPFSDPRPLRQQASSASDPAHHFFQDLDRNGQQNLVCLDRQGHLEGYFERESSDAWSDFSSFPSTPTGSVQSDNFTLIDLTGDGLSDLLYEIGGTEVLAWQPCGGKNGFGVQRRISLAPQAGGVPCLASNADVRTYAADMNGDGLTDLVQVQEGKVVYWPNFGDGNFGAPVEMGNPPRFAAQGDFDHSRLRLMDIDGSGTTDLLYLPLTGGAKIFFNLAGNAWSESTFVSSLPAVVKPASVSVLDFLGTGTAQLCWLAESTSCGEVQLHHVDLMGGIKPHLLKEYSNGLGAVTTLDYVPSTKYFLQDDADGTPWKTRLPFPVQCIGTVIVRDSITDLVKKVRYSYHHGYYDPAEKEFAGFSMVEQWQDESVRTGVGNRYEKPTAYTKTWFSTGNPFDGHHESTYACSSRVSTKLHGIDSQDLSDAYRALRGTQQRSEVYGLDGTTKAHLPFSTDESAHDVRCVQPKHGKHPPVFEVSLRETASSQFEREMSDPRVEHEIVLEVNDFGDVERALRVIHPRSRSSASAAGFESLVENQTEANVVYSDVAFTNSFEEEKDAFRGPALWRERSYEILNCGDAVLRTDVEKLRSVEFASMPDADGSAKPRKALLSERRAYFKTGDLFGRLPAGILELYSTLDQTYEYAFRSAFLSKFESSLPEHGAQLGAEALDRMGYVKIGPEGYKEDEQEDDDAAAGDRWWVPSSRLRFTGSPGGAANLQAARMQFYTPIISTDPFGHDSWATMDDHWLMVDEVVDAAGNVTAFDNDYTSLQPFRITDMNHNRHEVALDPLGVEVGHAIMGKIGENLGDSLDGFDSREISRSTLETLLSNPGSVDFAAVLGHASTRVIQCLDWTESSSSTAPNFVVQISRDVDFRQTGDTQIHISVAYLDGFGSAVQTVELNDPDGNEQRWLFGECAISDALGNSVRTFQPFFSSSPSFVPPWDITTPASTMFTDTLGRTVATLSSDHLWTKAVFSPWSTTDCDAGDTVHCKDPRGDQDVGQFFSRVPSATFLPTWLETTTEGGDAPEKAAAAQSLLYSNCPHITHFGICGLPLVEVQQADGGERQYILRYAYDNAGNKIREWDAMGRLVEKRVYDSLHREVYRAGMDEGERWTLADIRSNTALEWDRRRFRFRYHYDSLGRLIEKWVDDGSGARVAFRCEYGETVENALERNLRGRVWRTSDQSGQSRNVQFDFRGNCLETTFQLAKEYKTVLDWRAKVDLLPEVYSHRNKFDSLGRIVNERDPDGNETRRTYKRSGVVEVVRHRYRGNASPEYAPEWVSYIKGTQFSADGLPAQITYGNGVVTAFKYDDHSRLLTRQRSVRPASTGRRDIIEDITHAYDCLSRRVHTQDLSEKTVFFRNHTIKPVFEYKYDSIGQLVAAKGRARITGSTGRGASLRPHNASTGSMPERLDSSPNPHELYTYMELYKYDMAGNLTSLAHSAPHDRSLSGWTRRYAYEHASFLDSAVNGNRLSGTSIADIENVYQYAEDDGDVAYSGGAGKVGCITSLPGFASLAWNPDKLLASSSRQKGVNKDTTYYIYNHNGARVVKDMRYLDGGLELQIESNGPGAAKASTRRFSSILSNGHLIARLELGDDDADPLVRYQIGSNTELDESAQLISYEEYSPFGVIVYTTLRNEVGAPREFRFANYRRDSETGLYHCGARYYMPWLGRWLSADPLGTDSGDGPNLYAYARNNPVNNDDPGGMSTNPGGDKVKKTNFLKITTTSVLPPSGDSSTVQSEHKTSGAANLGFRFAAAKQFLDSLKSTADEANAEITKLIHDEKRLRRHV</sequence>
<dbReference type="Pfam" id="PF12256">
    <property type="entry name" value="TcdB_toxin_midN"/>
    <property type="match status" value="1"/>
</dbReference>
<accession>A0AAV9GW73</accession>
<comment type="caution">
    <text evidence="7">The sequence shown here is derived from an EMBL/GenBank/DDBJ whole genome shotgun (WGS) entry which is preliminary data.</text>
</comment>